<sequence length="472" mass="50011">MISRTVKLQLLVFALVTGVVLWYGAVRLLGLGDLVNRPYTISVQVADPGGLYPRADVDLLGTRVGKVTALRPGPGRGTTVEIALEDGTRIPRDVRAIVGSKSAIGEGYVELEPQSAGAPYLEDGDVVALADTVSPPRLDGILAHLDALARSVPTDDLATLLDESALAVDGIAPSVGRLIDSSDRLARTGLRSVDDLTALIRDARTVLDTQVALGPQTRTWARELAKLTGSLRAVDPQAISLYDTGLRASTEVTNLLDDNQRLLPVLLGNLVDLTDVAGARIQGLRKTLTVFPWVLQNGVNTTRHCDDYDIETGEPVESTCHYDSEGNPIYTLHLSQQLDKLTGNPYQSCVRGYETTRRFRPDGTAVDGGARQRRRETPNLTAHCAAPPTDPVSPSVRGAQNVTTPAFERPGWSPVTGEDASAAAVWDPSTGLVASGDAIAQLSGMRGPTPPTGAAGLAWLLTSPFASLGAAR</sequence>
<dbReference type="Proteomes" id="UP001501495">
    <property type="component" value="Unassembled WGS sequence"/>
</dbReference>
<dbReference type="Pfam" id="PF02470">
    <property type="entry name" value="MlaD"/>
    <property type="match status" value="1"/>
</dbReference>
<dbReference type="PANTHER" id="PTHR33371:SF16">
    <property type="entry name" value="MCE-FAMILY PROTEIN MCE3F"/>
    <property type="match status" value="1"/>
</dbReference>
<dbReference type="PANTHER" id="PTHR33371">
    <property type="entry name" value="INTERMEMBRANE PHOSPHOLIPID TRANSPORT SYSTEM BINDING PROTEIN MLAD-RELATED"/>
    <property type="match status" value="1"/>
</dbReference>
<keyword evidence="3" id="KW-1185">Reference proteome</keyword>
<organism evidence="2 3">
    <name type="scientific">Nocardioides fonticola</name>
    <dbReference type="NCBI Taxonomy" id="450363"/>
    <lineage>
        <taxon>Bacteria</taxon>
        <taxon>Bacillati</taxon>
        <taxon>Actinomycetota</taxon>
        <taxon>Actinomycetes</taxon>
        <taxon>Propionibacteriales</taxon>
        <taxon>Nocardioidaceae</taxon>
        <taxon>Nocardioides</taxon>
    </lineage>
</organism>
<protein>
    <submittedName>
        <fullName evidence="2">MlaD family protein</fullName>
    </submittedName>
</protein>
<dbReference type="RefSeq" id="WP_344732753.1">
    <property type="nucleotide sequence ID" value="NZ_BAAAZH010000012.1"/>
</dbReference>
<dbReference type="InterPro" id="IPR003399">
    <property type="entry name" value="Mce/MlaD"/>
</dbReference>
<proteinExistence type="predicted"/>
<accession>A0ABP7XJA8</accession>
<evidence type="ECO:0000313" key="3">
    <source>
        <dbReference type="Proteomes" id="UP001501495"/>
    </source>
</evidence>
<dbReference type="InterPro" id="IPR052336">
    <property type="entry name" value="MlaD_Phospholipid_Transporter"/>
</dbReference>
<dbReference type="EMBL" id="BAAAZH010000012">
    <property type="protein sequence ID" value="GAA4116169.1"/>
    <property type="molecule type" value="Genomic_DNA"/>
</dbReference>
<evidence type="ECO:0000313" key="2">
    <source>
        <dbReference type="EMBL" id="GAA4116169.1"/>
    </source>
</evidence>
<name>A0ABP7XJA8_9ACTN</name>
<reference evidence="3" key="1">
    <citation type="journal article" date="2019" name="Int. J. Syst. Evol. Microbiol.">
        <title>The Global Catalogue of Microorganisms (GCM) 10K type strain sequencing project: providing services to taxonomists for standard genome sequencing and annotation.</title>
        <authorList>
            <consortium name="The Broad Institute Genomics Platform"/>
            <consortium name="The Broad Institute Genome Sequencing Center for Infectious Disease"/>
            <person name="Wu L."/>
            <person name="Ma J."/>
        </authorList>
    </citation>
    <scope>NUCLEOTIDE SEQUENCE [LARGE SCALE GENOMIC DNA]</scope>
    <source>
        <strain evidence="3">JCM 16703</strain>
    </source>
</reference>
<dbReference type="NCBIfam" id="TIGR00996">
    <property type="entry name" value="Mtu_fam_mce"/>
    <property type="match status" value="1"/>
</dbReference>
<dbReference type="InterPro" id="IPR005693">
    <property type="entry name" value="Mce"/>
</dbReference>
<gene>
    <name evidence="2" type="ORF">GCM10022215_15660</name>
</gene>
<comment type="caution">
    <text evidence="2">The sequence shown here is derived from an EMBL/GenBank/DDBJ whole genome shotgun (WGS) entry which is preliminary data.</text>
</comment>
<evidence type="ECO:0000259" key="1">
    <source>
        <dbReference type="Pfam" id="PF02470"/>
    </source>
</evidence>
<feature type="domain" description="Mce/MlaD" evidence="1">
    <location>
        <begin position="37"/>
        <end position="113"/>
    </location>
</feature>